<name>A0ABP3VYE6_9BURK</name>
<dbReference type="RefSeq" id="WP_141289539.1">
    <property type="nucleotide sequence ID" value="NZ_BAAAEW010000049.1"/>
</dbReference>
<evidence type="ECO:0000313" key="2">
    <source>
        <dbReference type="Proteomes" id="UP001500279"/>
    </source>
</evidence>
<comment type="caution">
    <text evidence="1">The sequence shown here is derived from an EMBL/GenBank/DDBJ whole genome shotgun (WGS) entry which is preliminary data.</text>
</comment>
<proteinExistence type="predicted"/>
<sequence length="412" mass="45225">MNSQFPSSASEADLALRRHTEALGNELQTAVGALLAAIEDKGARDQKAFQAALGLGQSAVSRLLSSVRSGDPLTTLVNIPGAQVLAQMLRGAERTKLDPGHLSRAAAAVQAFETFVDVQFGDRATLDTVLSEWVLESRAAIELRQKTLAFKATSALRGVQADLVLSTGIVYPSRDNPERHDGLGIDALLGCRRLKPSGLLRLNFSSLSPEESRFKALSLNGQPVSGMEDLLLRQFSSVQPEQLQTEQNGRVIQTSVFGLPLSREQGRGHDIVYVQVYNNAHRARRGAGGPTSGMAAHAEPPTECCVIDALLHDDVWPDIQPELRLYDTVIRGIAHPDDPSRFGDRMDMVETVQFLGRGPEAFRLPEYARYPELIRLACAEREWDASKLRGYRIKVRYPIYGSQIGMAFRLLD</sequence>
<accession>A0ABP3VYE6</accession>
<protein>
    <submittedName>
        <fullName evidence="1">Uncharacterized protein</fullName>
    </submittedName>
</protein>
<organism evidence="1 2">
    <name type="scientific">Ideonella azotifigens</name>
    <dbReference type="NCBI Taxonomy" id="513160"/>
    <lineage>
        <taxon>Bacteria</taxon>
        <taxon>Pseudomonadati</taxon>
        <taxon>Pseudomonadota</taxon>
        <taxon>Betaproteobacteria</taxon>
        <taxon>Burkholderiales</taxon>
        <taxon>Sphaerotilaceae</taxon>
        <taxon>Ideonella</taxon>
    </lineage>
</organism>
<gene>
    <name evidence="1" type="ORF">GCM10009107_61600</name>
</gene>
<dbReference type="EMBL" id="BAAAEW010000049">
    <property type="protein sequence ID" value="GAA0770130.1"/>
    <property type="molecule type" value="Genomic_DNA"/>
</dbReference>
<reference evidence="2" key="1">
    <citation type="journal article" date="2019" name="Int. J. Syst. Evol. Microbiol.">
        <title>The Global Catalogue of Microorganisms (GCM) 10K type strain sequencing project: providing services to taxonomists for standard genome sequencing and annotation.</title>
        <authorList>
            <consortium name="The Broad Institute Genomics Platform"/>
            <consortium name="The Broad Institute Genome Sequencing Center for Infectious Disease"/>
            <person name="Wu L."/>
            <person name="Ma J."/>
        </authorList>
    </citation>
    <scope>NUCLEOTIDE SEQUENCE [LARGE SCALE GENOMIC DNA]</scope>
    <source>
        <strain evidence="2">JCM 15503</strain>
    </source>
</reference>
<evidence type="ECO:0000313" key="1">
    <source>
        <dbReference type="EMBL" id="GAA0770130.1"/>
    </source>
</evidence>
<dbReference type="Proteomes" id="UP001500279">
    <property type="component" value="Unassembled WGS sequence"/>
</dbReference>
<keyword evidence="2" id="KW-1185">Reference proteome</keyword>